<dbReference type="CDD" id="cd22354">
    <property type="entry name" value="RecU-like"/>
    <property type="match status" value="1"/>
</dbReference>
<dbReference type="HAMAP" id="MF_00130">
    <property type="entry name" value="RecU"/>
    <property type="match status" value="1"/>
</dbReference>
<keyword evidence="2 13" id="KW-0963">Cytoplasm</keyword>
<evidence type="ECO:0000313" key="14">
    <source>
        <dbReference type="EMBL" id="RNM31221.1"/>
    </source>
</evidence>
<dbReference type="GO" id="GO:0008821">
    <property type="term" value="F:crossover junction DNA endonuclease activity"/>
    <property type="evidence" value="ECO:0007669"/>
    <property type="project" value="UniProtKB-EC"/>
</dbReference>
<dbReference type="GO" id="GO:0005737">
    <property type="term" value="C:cytoplasm"/>
    <property type="evidence" value="ECO:0007669"/>
    <property type="project" value="UniProtKB-SubCell"/>
</dbReference>
<evidence type="ECO:0000256" key="8">
    <source>
        <dbReference type="ARBA" id="ARBA00022842"/>
    </source>
</evidence>
<feature type="binding site" evidence="13">
    <location>
        <position position="80"/>
    </location>
    <ligand>
        <name>Mg(2+)</name>
        <dbReference type="ChEBI" id="CHEBI:18420"/>
    </ligand>
</feature>
<dbReference type="Proteomes" id="UP000276568">
    <property type="component" value="Unassembled WGS sequence"/>
</dbReference>
<proteinExistence type="inferred from homology"/>
<dbReference type="InterPro" id="IPR011856">
    <property type="entry name" value="tRNA_endonuc-like_dom_sf"/>
</dbReference>
<dbReference type="EMBL" id="RJQC01000001">
    <property type="protein sequence ID" value="RNM31221.1"/>
    <property type="molecule type" value="Genomic_DNA"/>
</dbReference>
<keyword evidence="10 13" id="KW-0234">DNA repair</keyword>
<accession>A0A3N0I2I3</accession>
<dbReference type="GO" id="GO:0006281">
    <property type="term" value="P:DNA repair"/>
    <property type="evidence" value="ECO:0007669"/>
    <property type="project" value="UniProtKB-UniRule"/>
</dbReference>
<dbReference type="SUPFAM" id="SSF52980">
    <property type="entry name" value="Restriction endonuclease-like"/>
    <property type="match status" value="1"/>
</dbReference>
<feature type="site" description="Transition state stabilizer" evidence="13">
    <location>
        <position position="97"/>
    </location>
</feature>
<dbReference type="RefSeq" id="WP_128519387.1">
    <property type="nucleotide sequence ID" value="NZ_RJQC01000001.1"/>
</dbReference>
<evidence type="ECO:0000256" key="5">
    <source>
        <dbReference type="ARBA" id="ARBA00022759"/>
    </source>
</evidence>
<dbReference type="InterPro" id="IPR004612">
    <property type="entry name" value="Resolv_RecU"/>
</dbReference>
<sequence length="202" mass="23973">MSTIKYPNGTKHAQMGLTSDYHSGRGMRLENDLNDSNAYYRAVDRALIYKKPTPIQVVRVDYPSRNRAKIVEAYYRTPSTTDYNGVYRGRYIDFEAKETQNKKNFPLFMVHPHQIEHLKKVHFHGGIGFFLIRFTAYDCTYLVDSEILIHEIETMDRQSIPYAWFEQYGHPVHEGYQPRLDYLSIVDALYFKEERHYEKTQK</sequence>
<dbReference type="NCBIfam" id="TIGR00648">
    <property type="entry name" value="recU"/>
    <property type="match status" value="1"/>
</dbReference>
<organism evidence="14 15">
    <name type="scientific">Absicoccus porci</name>
    <dbReference type="NCBI Taxonomy" id="2486576"/>
    <lineage>
        <taxon>Bacteria</taxon>
        <taxon>Bacillati</taxon>
        <taxon>Bacillota</taxon>
        <taxon>Erysipelotrichia</taxon>
        <taxon>Erysipelotrichales</taxon>
        <taxon>Erysipelotrichaceae</taxon>
        <taxon>Absicoccus</taxon>
    </lineage>
</organism>
<dbReference type="InterPro" id="IPR011335">
    <property type="entry name" value="Restrct_endonuc-II-like"/>
</dbReference>
<comment type="cofactor">
    <cofactor evidence="13">
        <name>Mg(2+)</name>
        <dbReference type="ChEBI" id="CHEBI:18420"/>
    </cofactor>
    <text evidence="13">Binds 1 Mg(2+) ion per subunit.</text>
</comment>
<evidence type="ECO:0000256" key="1">
    <source>
        <dbReference type="ARBA" id="ARBA00004496"/>
    </source>
</evidence>
<keyword evidence="15" id="KW-1185">Reference proteome</keyword>
<comment type="function">
    <text evidence="13">Endonuclease that resolves Holliday junction intermediates in genetic recombination. Cleaves mobile four-strand junctions by introducing symmetrical nicks in paired strands. Promotes annealing of linear ssDNA with homologous dsDNA. Required for DNA repair, homologous recombination and chromosome segregation.</text>
</comment>
<dbReference type="EC" id="3.1.21.10" evidence="13"/>
<gene>
    <name evidence="13 14" type="primary">recU</name>
    <name evidence="14" type="ORF">EDX97_01240</name>
</gene>
<keyword evidence="9 13" id="KW-0233">DNA recombination</keyword>
<dbReference type="GO" id="GO:0003676">
    <property type="term" value="F:nucleic acid binding"/>
    <property type="evidence" value="ECO:0007669"/>
    <property type="project" value="InterPro"/>
</dbReference>
<keyword evidence="3 13" id="KW-0540">Nuclease</keyword>
<feature type="binding site" evidence="13">
    <location>
        <position position="114"/>
    </location>
    <ligand>
        <name>Mg(2+)</name>
        <dbReference type="ChEBI" id="CHEBI:18420"/>
    </ligand>
</feature>
<comment type="catalytic activity">
    <reaction evidence="13">
        <text>Endonucleolytic cleavage at a junction such as a reciprocal single-stranded crossover between two homologous DNA duplexes (Holliday junction).</text>
        <dbReference type="EC" id="3.1.21.10"/>
    </reaction>
</comment>
<protein>
    <recommendedName>
        <fullName evidence="12 13">Holliday junction resolvase RecU</fullName>
        <ecNumber evidence="13">3.1.21.10</ecNumber>
    </recommendedName>
    <alternativeName>
        <fullName evidence="13">Recombination protein U homolog</fullName>
    </alternativeName>
</protein>
<keyword evidence="8 13" id="KW-0460">Magnesium</keyword>
<dbReference type="PIRSF" id="PIRSF037785">
    <property type="entry name" value="RecU"/>
    <property type="match status" value="1"/>
</dbReference>
<evidence type="ECO:0000256" key="11">
    <source>
        <dbReference type="ARBA" id="ARBA00023447"/>
    </source>
</evidence>
<evidence type="ECO:0000256" key="4">
    <source>
        <dbReference type="ARBA" id="ARBA00022723"/>
    </source>
</evidence>
<evidence type="ECO:0000256" key="6">
    <source>
        <dbReference type="ARBA" id="ARBA00022763"/>
    </source>
</evidence>
<evidence type="ECO:0000256" key="10">
    <source>
        <dbReference type="ARBA" id="ARBA00023204"/>
    </source>
</evidence>
<dbReference type="GO" id="GO:0007059">
    <property type="term" value="P:chromosome segregation"/>
    <property type="evidence" value="ECO:0007669"/>
    <property type="project" value="UniProtKB-UniRule"/>
</dbReference>
<keyword evidence="4 13" id="KW-0479">Metal-binding</keyword>
<dbReference type="OrthoDB" id="9783592at2"/>
<evidence type="ECO:0000313" key="15">
    <source>
        <dbReference type="Proteomes" id="UP000276568"/>
    </source>
</evidence>
<dbReference type="GO" id="GO:0000287">
    <property type="term" value="F:magnesium ion binding"/>
    <property type="evidence" value="ECO:0007669"/>
    <property type="project" value="UniProtKB-UniRule"/>
</dbReference>
<dbReference type="AlphaFoldDB" id="A0A3N0I2I3"/>
<keyword evidence="6 13" id="KW-0227">DNA damage</keyword>
<evidence type="ECO:0000256" key="13">
    <source>
        <dbReference type="HAMAP-Rule" id="MF_00130"/>
    </source>
</evidence>
<evidence type="ECO:0000256" key="12">
    <source>
        <dbReference type="ARBA" id="ARBA00029523"/>
    </source>
</evidence>
<dbReference type="NCBIfam" id="NF002584">
    <property type="entry name" value="PRK02234.1-5"/>
    <property type="match status" value="1"/>
</dbReference>
<evidence type="ECO:0000256" key="9">
    <source>
        <dbReference type="ARBA" id="ARBA00023172"/>
    </source>
</evidence>
<dbReference type="Pfam" id="PF03838">
    <property type="entry name" value="RecU"/>
    <property type="match status" value="1"/>
</dbReference>
<reference evidence="14 15" key="1">
    <citation type="submission" date="2018-11" db="EMBL/GenBank/DDBJ databases">
        <title>Clostridium sp. nov., a member of the family Erysipelotrichaceae isolated from pig faeces.</title>
        <authorList>
            <person name="Chang Y.-H."/>
        </authorList>
    </citation>
    <scope>NUCLEOTIDE SEQUENCE [LARGE SCALE GENOMIC DNA]</scope>
    <source>
        <strain evidence="14 15">YH-panp20</strain>
    </source>
</reference>
<feature type="binding site" evidence="13">
    <location>
        <position position="82"/>
    </location>
    <ligand>
        <name>Mg(2+)</name>
        <dbReference type="ChEBI" id="CHEBI:18420"/>
    </ligand>
</feature>
<comment type="caution">
    <text evidence="14">The sequence shown here is derived from an EMBL/GenBank/DDBJ whole genome shotgun (WGS) entry which is preliminary data.</text>
</comment>
<keyword evidence="5 13" id="KW-0255">Endonuclease</keyword>
<evidence type="ECO:0000256" key="2">
    <source>
        <dbReference type="ARBA" id="ARBA00022490"/>
    </source>
</evidence>
<comment type="similarity">
    <text evidence="11 13">Belongs to the RecU family.</text>
</comment>
<comment type="subcellular location">
    <subcellularLocation>
        <location evidence="1 13">Cytoplasm</location>
    </subcellularLocation>
</comment>
<feature type="binding site" evidence="13">
    <location>
        <position position="95"/>
    </location>
    <ligand>
        <name>Mg(2+)</name>
        <dbReference type="ChEBI" id="CHEBI:18420"/>
    </ligand>
</feature>
<evidence type="ECO:0000256" key="3">
    <source>
        <dbReference type="ARBA" id="ARBA00022722"/>
    </source>
</evidence>
<name>A0A3N0I2I3_9FIRM</name>
<evidence type="ECO:0000256" key="7">
    <source>
        <dbReference type="ARBA" id="ARBA00022801"/>
    </source>
</evidence>
<dbReference type="GO" id="GO:0006310">
    <property type="term" value="P:DNA recombination"/>
    <property type="evidence" value="ECO:0007669"/>
    <property type="project" value="UniProtKB-UniRule"/>
</dbReference>
<dbReference type="Gene3D" id="3.40.1350.10">
    <property type="match status" value="1"/>
</dbReference>
<keyword evidence="7 13" id="KW-0378">Hydrolase</keyword>